<comment type="caution">
    <text evidence="1">The sequence shown here is derived from an EMBL/GenBank/DDBJ whole genome shotgun (WGS) entry which is preliminary data.</text>
</comment>
<dbReference type="Gramene" id="mRNA:HanXRQr2_Chr09g0394621">
    <property type="protein sequence ID" value="mRNA:HanXRQr2_Chr09g0394621"/>
    <property type="gene ID" value="HanXRQr2_Chr09g0394621"/>
</dbReference>
<gene>
    <name evidence="1" type="ORF">HanXRQr2_Chr09g0394621</name>
</gene>
<proteinExistence type="predicted"/>
<protein>
    <submittedName>
        <fullName evidence="1">Uncharacterized protein</fullName>
    </submittedName>
</protein>
<keyword evidence="2" id="KW-1185">Reference proteome</keyword>
<evidence type="ECO:0000313" key="1">
    <source>
        <dbReference type="EMBL" id="KAF5791425.1"/>
    </source>
</evidence>
<organism evidence="1 2">
    <name type="scientific">Helianthus annuus</name>
    <name type="common">Common sunflower</name>
    <dbReference type="NCBI Taxonomy" id="4232"/>
    <lineage>
        <taxon>Eukaryota</taxon>
        <taxon>Viridiplantae</taxon>
        <taxon>Streptophyta</taxon>
        <taxon>Embryophyta</taxon>
        <taxon>Tracheophyta</taxon>
        <taxon>Spermatophyta</taxon>
        <taxon>Magnoliopsida</taxon>
        <taxon>eudicotyledons</taxon>
        <taxon>Gunneridae</taxon>
        <taxon>Pentapetalae</taxon>
        <taxon>asterids</taxon>
        <taxon>campanulids</taxon>
        <taxon>Asterales</taxon>
        <taxon>Asteraceae</taxon>
        <taxon>Asteroideae</taxon>
        <taxon>Heliantheae alliance</taxon>
        <taxon>Heliantheae</taxon>
        <taxon>Helianthus</taxon>
    </lineage>
</organism>
<sequence>MTQVQFLLLAFSEGFLRFGRRVYPDVVNFASNPFGGFVGR</sequence>
<reference evidence="1" key="2">
    <citation type="submission" date="2020-06" db="EMBL/GenBank/DDBJ databases">
        <title>Helianthus annuus Genome sequencing and assembly Release 2.</title>
        <authorList>
            <person name="Gouzy J."/>
            <person name="Langlade N."/>
            <person name="Munos S."/>
        </authorList>
    </citation>
    <scope>NUCLEOTIDE SEQUENCE</scope>
    <source>
        <tissue evidence="1">Leaves</tissue>
    </source>
</reference>
<name>A0A9K3I7M2_HELAN</name>
<dbReference type="AlphaFoldDB" id="A0A9K3I7M2"/>
<evidence type="ECO:0000313" key="2">
    <source>
        <dbReference type="Proteomes" id="UP000215914"/>
    </source>
</evidence>
<reference evidence="1" key="1">
    <citation type="journal article" date="2017" name="Nature">
        <title>The sunflower genome provides insights into oil metabolism, flowering and Asterid evolution.</title>
        <authorList>
            <person name="Badouin H."/>
            <person name="Gouzy J."/>
            <person name="Grassa C.J."/>
            <person name="Murat F."/>
            <person name="Staton S.E."/>
            <person name="Cottret L."/>
            <person name="Lelandais-Briere C."/>
            <person name="Owens G.L."/>
            <person name="Carrere S."/>
            <person name="Mayjonade B."/>
            <person name="Legrand L."/>
            <person name="Gill N."/>
            <person name="Kane N.C."/>
            <person name="Bowers J.E."/>
            <person name="Hubner S."/>
            <person name="Bellec A."/>
            <person name="Berard A."/>
            <person name="Berges H."/>
            <person name="Blanchet N."/>
            <person name="Boniface M.C."/>
            <person name="Brunel D."/>
            <person name="Catrice O."/>
            <person name="Chaidir N."/>
            <person name="Claudel C."/>
            <person name="Donnadieu C."/>
            <person name="Faraut T."/>
            <person name="Fievet G."/>
            <person name="Helmstetter N."/>
            <person name="King M."/>
            <person name="Knapp S.J."/>
            <person name="Lai Z."/>
            <person name="Le Paslier M.C."/>
            <person name="Lippi Y."/>
            <person name="Lorenzon L."/>
            <person name="Mandel J.R."/>
            <person name="Marage G."/>
            <person name="Marchand G."/>
            <person name="Marquand E."/>
            <person name="Bret-Mestries E."/>
            <person name="Morien E."/>
            <person name="Nambeesan S."/>
            <person name="Nguyen T."/>
            <person name="Pegot-Espagnet P."/>
            <person name="Pouilly N."/>
            <person name="Raftis F."/>
            <person name="Sallet E."/>
            <person name="Schiex T."/>
            <person name="Thomas J."/>
            <person name="Vandecasteele C."/>
            <person name="Vares D."/>
            <person name="Vear F."/>
            <person name="Vautrin S."/>
            <person name="Crespi M."/>
            <person name="Mangin B."/>
            <person name="Burke J.M."/>
            <person name="Salse J."/>
            <person name="Munos S."/>
            <person name="Vincourt P."/>
            <person name="Rieseberg L.H."/>
            <person name="Langlade N.B."/>
        </authorList>
    </citation>
    <scope>NUCLEOTIDE SEQUENCE</scope>
    <source>
        <tissue evidence="1">Leaves</tissue>
    </source>
</reference>
<accession>A0A9K3I7M2</accession>
<dbReference type="EMBL" id="MNCJ02000324">
    <property type="protein sequence ID" value="KAF5791425.1"/>
    <property type="molecule type" value="Genomic_DNA"/>
</dbReference>
<dbReference type="Proteomes" id="UP000215914">
    <property type="component" value="Unassembled WGS sequence"/>
</dbReference>